<accession>A0A366HT82</accession>
<reference evidence="2 3" key="1">
    <citation type="submission" date="2018-06" db="EMBL/GenBank/DDBJ databases">
        <title>Genomic Encyclopedia of Type Strains, Phase IV (KMG-IV): sequencing the most valuable type-strain genomes for metagenomic binning, comparative biology and taxonomic classification.</title>
        <authorList>
            <person name="Goeker M."/>
        </authorList>
    </citation>
    <scope>NUCLEOTIDE SEQUENCE [LARGE SCALE GENOMIC DNA]</scope>
    <source>
        <strain evidence="2 3">DSM 25532</strain>
    </source>
</reference>
<evidence type="ECO:0000256" key="1">
    <source>
        <dbReference type="SAM" id="SignalP"/>
    </source>
</evidence>
<dbReference type="AlphaFoldDB" id="A0A366HT82"/>
<name>A0A366HT82_9BACT</name>
<dbReference type="RefSeq" id="WP_147263273.1">
    <property type="nucleotide sequence ID" value="NZ_QNRR01000002.1"/>
</dbReference>
<protein>
    <submittedName>
        <fullName evidence="2">Uncharacterized protein</fullName>
    </submittedName>
</protein>
<gene>
    <name evidence="2" type="ORF">DES53_102520</name>
</gene>
<feature type="chain" id="PRO_5016858628" evidence="1">
    <location>
        <begin position="22"/>
        <end position="114"/>
    </location>
</feature>
<evidence type="ECO:0000313" key="2">
    <source>
        <dbReference type="EMBL" id="RBP46134.1"/>
    </source>
</evidence>
<sequence length="114" mass="13714">MKLPVIALCTMLSAFALPATADTLQTRTAEFNGAPAQGQTLLFNGDSSDAQLVKRKHRHRHHSHRHSGYRYRGHHHHHHNYYRPYYRPYYYGRPYYYDPYRYSYPRGGFYFRIF</sequence>
<dbReference type="Proteomes" id="UP000253426">
    <property type="component" value="Unassembled WGS sequence"/>
</dbReference>
<keyword evidence="3" id="KW-1185">Reference proteome</keyword>
<feature type="signal peptide" evidence="1">
    <location>
        <begin position="1"/>
        <end position="21"/>
    </location>
</feature>
<keyword evidence="1" id="KW-0732">Signal</keyword>
<organism evidence="2 3">
    <name type="scientific">Roseimicrobium gellanilyticum</name>
    <dbReference type="NCBI Taxonomy" id="748857"/>
    <lineage>
        <taxon>Bacteria</taxon>
        <taxon>Pseudomonadati</taxon>
        <taxon>Verrucomicrobiota</taxon>
        <taxon>Verrucomicrobiia</taxon>
        <taxon>Verrucomicrobiales</taxon>
        <taxon>Verrucomicrobiaceae</taxon>
        <taxon>Roseimicrobium</taxon>
    </lineage>
</organism>
<proteinExistence type="predicted"/>
<evidence type="ECO:0000313" key="3">
    <source>
        <dbReference type="Proteomes" id="UP000253426"/>
    </source>
</evidence>
<dbReference type="EMBL" id="QNRR01000002">
    <property type="protein sequence ID" value="RBP46134.1"/>
    <property type="molecule type" value="Genomic_DNA"/>
</dbReference>
<comment type="caution">
    <text evidence="2">The sequence shown here is derived from an EMBL/GenBank/DDBJ whole genome shotgun (WGS) entry which is preliminary data.</text>
</comment>